<dbReference type="AlphaFoldDB" id="A0AAF0F0Z1"/>
<comment type="subcellular location">
    <subcellularLocation>
        <location evidence="1">Mitochondrion inner membrane</location>
        <topology evidence="1">Multi-pass membrane protein</topology>
    </subcellularLocation>
</comment>
<dbReference type="InterPro" id="IPR023395">
    <property type="entry name" value="MCP_dom_sf"/>
</dbReference>
<evidence type="ECO:0000256" key="2">
    <source>
        <dbReference type="ARBA" id="ARBA00022448"/>
    </source>
</evidence>
<keyword evidence="5" id="KW-0999">Mitochondrion inner membrane</keyword>
<comment type="similarity">
    <text evidence="10">Belongs to the mitochondrial carrier (TC 2.A.29) family.</text>
</comment>
<protein>
    <submittedName>
        <fullName evidence="11">Pyrimidine nucleotide transporter, mitochondrial</fullName>
    </submittedName>
</protein>
<dbReference type="EMBL" id="CP119965">
    <property type="protein sequence ID" value="WFD40806.1"/>
    <property type="molecule type" value="Genomic_DNA"/>
</dbReference>
<dbReference type="InterPro" id="IPR049562">
    <property type="entry name" value="SLC25A33/36-like"/>
</dbReference>
<dbReference type="SUPFAM" id="SSF103506">
    <property type="entry name" value="Mitochondrial carrier"/>
    <property type="match status" value="1"/>
</dbReference>
<name>A0AAF0F0Z1_9BASI</name>
<evidence type="ECO:0000256" key="8">
    <source>
        <dbReference type="ARBA" id="ARBA00023136"/>
    </source>
</evidence>
<feature type="repeat" description="Solcar" evidence="9">
    <location>
        <begin position="273"/>
        <end position="361"/>
    </location>
</feature>
<keyword evidence="6" id="KW-1133">Transmembrane helix</keyword>
<evidence type="ECO:0000256" key="6">
    <source>
        <dbReference type="ARBA" id="ARBA00022989"/>
    </source>
</evidence>
<proteinExistence type="inferred from homology"/>
<dbReference type="Gene3D" id="1.50.40.10">
    <property type="entry name" value="Mitochondrial carrier domain"/>
    <property type="match status" value="2"/>
</dbReference>
<sequence length="364" mass="39560">MSERQRTPPGWLHFAAGGAGGMCGAIITSPLDVVKTRLQSDLYRHRAEIAVSQRGVTGVIMRGCMHFADTGSLLVEIARREGTPALFKGLGPTLVGVIPARAINFYTYGNGKQILADTFNKGQESAMVHLSAAALAGVITATATNPIWVVKTRLQLESQQVEARSRAARAEAVGIHRGARPVPKTVDPAVSQARRSIVTSPLRPSRFFQTRPPQHPGTNALSMTMSILRTEGVRGLYKGLSASYLGVSESTIQWVLYEQLKRWDPPPADAPGSRWVHTISAAGTAKLVATVITYPHEVIRTRLRQQPEHGRLKYTGLVQTCALVWREEGLAALYGGLSAHLMRVIPNAIVTFSIYELVLMLGSR</sequence>
<dbReference type="InterPro" id="IPR002067">
    <property type="entry name" value="MCP"/>
</dbReference>
<evidence type="ECO:0000313" key="12">
    <source>
        <dbReference type="Proteomes" id="UP001217754"/>
    </source>
</evidence>
<evidence type="ECO:0000256" key="4">
    <source>
        <dbReference type="ARBA" id="ARBA00022737"/>
    </source>
</evidence>
<evidence type="ECO:0000256" key="5">
    <source>
        <dbReference type="ARBA" id="ARBA00022792"/>
    </source>
</evidence>
<organism evidence="11 12">
    <name type="scientific">Malassezia japonica</name>
    <dbReference type="NCBI Taxonomy" id="223818"/>
    <lineage>
        <taxon>Eukaryota</taxon>
        <taxon>Fungi</taxon>
        <taxon>Dikarya</taxon>
        <taxon>Basidiomycota</taxon>
        <taxon>Ustilaginomycotina</taxon>
        <taxon>Malasseziomycetes</taxon>
        <taxon>Malasseziales</taxon>
        <taxon>Malasseziaceae</taxon>
        <taxon>Malassezia</taxon>
    </lineage>
</organism>
<evidence type="ECO:0000256" key="1">
    <source>
        <dbReference type="ARBA" id="ARBA00004448"/>
    </source>
</evidence>
<dbReference type="GO" id="GO:0015218">
    <property type="term" value="F:pyrimidine nucleotide transmembrane transporter activity"/>
    <property type="evidence" value="ECO:0007669"/>
    <property type="project" value="InterPro"/>
</dbReference>
<evidence type="ECO:0000256" key="3">
    <source>
        <dbReference type="ARBA" id="ARBA00022692"/>
    </source>
</evidence>
<gene>
    <name evidence="11" type="primary">RIM2_2</name>
    <name evidence="11" type="ORF">MJAP1_003795</name>
</gene>
<dbReference type="GeneID" id="85227446"/>
<evidence type="ECO:0000313" key="11">
    <source>
        <dbReference type="EMBL" id="WFD40806.1"/>
    </source>
</evidence>
<feature type="repeat" description="Solcar" evidence="9">
    <location>
        <begin position="124"/>
        <end position="263"/>
    </location>
</feature>
<dbReference type="Pfam" id="PF00153">
    <property type="entry name" value="Mito_carr"/>
    <property type="match status" value="4"/>
</dbReference>
<feature type="repeat" description="Solcar" evidence="9">
    <location>
        <begin position="8"/>
        <end position="114"/>
    </location>
</feature>
<keyword evidence="8 9" id="KW-0472">Membrane</keyword>
<evidence type="ECO:0000256" key="7">
    <source>
        <dbReference type="ARBA" id="ARBA00023128"/>
    </source>
</evidence>
<evidence type="ECO:0000256" key="9">
    <source>
        <dbReference type="PROSITE-ProRule" id="PRU00282"/>
    </source>
</evidence>
<keyword evidence="3 9" id="KW-0812">Transmembrane</keyword>
<keyword evidence="2 10" id="KW-0813">Transport</keyword>
<dbReference type="Proteomes" id="UP001217754">
    <property type="component" value="Chromosome 8"/>
</dbReference>
<evidence type="ECO:0000256" key="10">
    <source>
        <dbReference type="RuleBase" id="RU000488"/>
    </source>
</evidence>
<dbReference type="PRINTS" id="PR00926">
    <property type="entry name" value="MITOCARRIER"/>
</dbReference>
<dbReference type="PANTHER" id="PTHR45829">
    <property type="entry name" value="MITOCHONDRIAL CARRIER PROTEIN RIM2"/>
    <property type="match status" value="1"/>
</dbReference>
<keyword evidence="7" id="KW-0496">Mitochondrion</keyword>
<reference evidence="11" key="1">
    <citation type="submission" date="2023-03" db="EMBL/GenBank/DDBJ databases">
        <title>Mating type loci evolution in Malassezia.</title>
        <authorList>
            <person name="Coelho M.A."/>
        </authorList>
    </citation>
    <scope>NUCLEOTIDE SEQUENCE</scope>
    <source>
        <strain evidence="11">CBS 9431</strain>
    </source>
</reference>
<dbReference type="PROSITE" id="PS50920">
    <property type="entry name" value="SOLCAR"/>
    <property type="match status" value="3"/>
</dbReference>
<dbReference type="RefSeq" id="XP_060123703.1">
    <property type="nucleotide sequence ID" value="XM_060267720.1"/>
</dbReference>
<accession>A0AAF0F0Z1</accession>
<dbReference type="InterPro" id="IPR018108">
    <property type="entry name" value="MCP_transmembrane"/>
</dbReference>
<dbReference type="PANTHER" id="PTHR45829:SF4">
    <property type="entry name" value="MITOCHONDRIAL CARRIER PROTEIN RIM2"/>
    <property type="match status" value="1"/>
</dbReference>
<keyword evidence="4" id="KW-0677">Repeat</keyword>
<dbReference type="GO" id="GO:0005743">
    <property type="term" value="C:mitochondrial inner membrane"/>
    <property type="evidence" value="ECO:0007669"/>
    <property type="project" value="UniProtKB-SubCell"/>
</dbReference>
<keyword evidence="12" id="KW-1185">Reference proteome</keyword>
<dbReference type="GO" id="GO:1990519">
    <property type="term" value="P:pyrimidine nucleotide import into mitochondrion"/>
    <property type="evidence" value="ECO:0007669"/>
    <property type="project" value="TreeGrafter"/>
</dbReference>